<feature type="domain" description="Ataxin 2 SM" evidence="1">
    <location>
        <begin position="22"/>
        <end position="100"/>
    </location>
</feature>
<dbReference type="GO" id="GO:0003723">
    <property type="term" value="F:RNA binding"/>
    <property type="evidence" value="ECO:0007669"/>
    <property type="project" value="InterPro"/>
</dbReference>
<gene>
    <name evidence="2" type="ORF">ZEAMMB73_Zm00001d026347</name>
</gene>
<proteinExistence type="predicted"/>
<dbReference type="Pfam" id="PF14438">
    <property type="entry name" value="SM-ATX"/>
    <property type="match status" value="1"/>
</dbReference>
<reference evidence="2" key="1">
    <citation type="submission" date="2015-12" db="EMBL/GenBank/DDBJ databases">
        <title>Update maize B73 reference genome by single molecule sequencing technologies.</title>
        <authorList>
            <consortium name="Maize Genome Sequencing Project"/>
            <person name="Ware D."/>
        </authorList>
    </citation>
    <scope>NUCLEOTIDE SEQUENCE</scope>
    <source>
        <tissue evidence="2">Seedling</tissue>
    </source>
</reference>
<name>A0A1D6JEX5_MAIZE</name>
<dbReference type="EMBL" id="CM000786">
    <property type="protein sequence ID" value="AQK46330.1"/>
    <property type="molecule type" value="Genomic_DNA"/>
</dbReference>
<evidence type="ECO:0000259" key="1">
    <source>
        <dbReference type="Pfam" id="PF14438"/>
    </source>
</evidence>
<dbReference type="ExpressionAtlas" id="A0A1D6JEX5">
    <property type="expression patterns" value="baseline and differential"/>
</dbReference>
<dbReference type="InterPro" id="IPR045117">
    <property type="entry name" value="ATXN2-like"/>
</dbReference>
<protein>
    <submittedName>
        <fullName evidence="2">Polyadenylate-binding protein-interacting protein 3</fullName>
    </submittedName>
</protein>
<accession>A0A1D6JEX5</accession>
<sequence length="377" mass="39317">MARPRKPPPPSPPKAAAPSIADALLLATVCMVGLPVEVRVRDGSAYAGVLHTACVDAGYGVVLKKAKKIANGKGDVNLSLGSFVDTLVVCPDDLVQVIAKGLSLPLKGVCKPLDSNVVAASGSLKPQISHANDPKMSNKTKNMSPLMQAEKCTSVGQEKNTSVKRNGQDNGITTSLSSSTRHVGACLSNNWDSRSGSMVPKVDVITSSASAVPVVASGVSPLSNKVYCSNLSPANYAISPQYVPSIMGHNASRLDPSRIGTPYHPMQVGATYTTPSPQPVMAGKFSPVVYVQPGPQDAMHGTTVGFQGWPCPLLLNSYQASMQKFQGNPPVYLAPPVMATGNLPLVVPSPASLVQPFEAIHPIMVPAASSMVPGKYM</sequence>
<dbReference type="PANTHER" id="PTHR12854">
    <property type="entry name" value="ATAXIN 2-RELATED"/>
    <property type="match status" value="1"/>
</dbReference>
<dbReference type="InterPro" id="IPR025852">
    <property type="entry name" value="SM_dom_ATX"/>
</dbReference>
<dbReference type="AlphaFoldDB" id="A0A1D6JEX5"/>
<evidence type="ECO:0000313" key="2">
    <source>
        <dbReference type="EMBL" id="AQK46330.1"/>
    </source>
</evidence>
<dbReference type="PANTHER" id="PTHR12854:SF12">
    <property type="entry name" value="POLYADENYLATE-BINDING PROTEIN INTERACTING PROTEIN"/>
    <property type="match status" value="1"/>
</dbReference>
<organism evidence="2">
    <name type="scientific">Zea mays</name>
    <name type="common">Maize</name>
    <dbReference type="NCBI Taxonomy" id="4577"/>
    <lineage>
        <taxon>Eukaryota</taxon>
        <taxon>Viridiplantae</taxon>
        <taxon>Streptophyta</taxon>
        <taxon>Embryophyta</taxon>
        <taxon>Tracheophyta</taxon>
        <taxon>Spermatophyta</taxon>
        <taxon>Magnoliopsida</taxon>
        <taxon>Liliopsida</taxon>
        <taxon>Poales</taxon>
        <taxon>Poaceae</taxon>
        <taxon>PACMAD clade</taxon>
        <taxon>Panicoideae</taxon>
        <taxon>Andropogonodae</taxon>
        <taxon>Andropogoneae</taxon>
        <taxon>Tripsacinae</taxon>
        <taxon>Zea</taxon>
    </lineage>
</organism>